<proteinExistence type="inferred from homology"/>
<feature type="domain" description="Ketoreductase" evidence="3">
    <location>
        <begin position="14"/>
        <end position="194"/>
    </location>
</feature>
<dbReference type="SMART" id="SM00822">
    <property type="entry name" value="PKS_KR"/>
    <property type="match status" value="1"/>
</dbReference>
<dbReference type="RefSeq" id="WP_149891636.1">
    <property type="nucleotide sequence ID" value="NZ_JBHUFA010000001.1"/>
</dbReference>
<keyword evidence="5" id="KW-1185">Reference proteome</keyword>
<comment type="similarity">
    <text evidence="1">Belongs to the short-chain dehydrogenases/reductases (SDR) family.</text>
</comment>
<evidence type="ECO:0000256" key="2">
    <source>
        <dbReference type="ARBA" id="ARBA00023002"/>
    </source>
</evidence>
<evidence type="ECO:0000313" key="4">
    <source>
        <dbReference type="EMBL" id="MFD1694521.1"/>
    </source>
</evidence>
<accession>A0ABW4JUQ1</accession>
<dbReference type="EC" id="1.1.1.-" evidence="4"/>
<reference evidence="5" key="1">
    <citation type="journal article" date="2019" name="Int. J. Syst. Evol. Microbiol.">
        <title>The Global Catalogue of Microorganisms (GCM) 10K type strain sequencing project: providing services to taxonomists for standard genome sequencing and annotation.</title>
        <authorList>
            <consortium name="The Broad Institute Genomics Platform"/>
            <consortium name="The Broad Institute Genome Sequencing Center for Infectious Disease"/>
            <person name="Wu L."/>
            <person name="Ma J."/>
        </authorList>
    </citation>
    <scope>NUCLEOTIDE SEQUENCE [LARGE SCALE GENOMIC DNA]</scope>
    <source>
        <strain evidence="5">JCM 3369</strain>
    </source>
</reference>
<name>A0ABW4JUQ1_9HYPH</name>
<comment type="caution">
    <text evidence="4">The sequence shown here is derived from an EMBL/GenBank/DDBJ whole genome shotgun (WGS) entry which is preliminary data.</text>
</comment>
<evidence type="ECO:0000256" key="1">
    <source>
        <dbReference type="ARBA" id="ARBA00006484"/>
    </source>
</evidence>
<sequence length="248" mass="26276">MSETANLSGDFTGKVAVVTGASRGIGYQVAKALGARGAHVFALAKTVGGLEDLDDEIRAAGGSATLVPVDITDYDALDRLGAAIYERFGKLDMLVGNAGILGTLSPIGHIKPKDFEKVLATNVTANYRLIRSLDPLLRQSEAGRAVFMTSSQASDRVPFWGLQATSKAALNALVVTYAHELDKAALRVNLYDPGPVHTGLRAKAMPGEKGQGITQPHEVVDDVLRLLGPGLSETGLCYRRESGRFETV</sequence>
<evidence type="ECO:0000259" key="3">
    <source>
        <dbReference type="SMART" id="SM00822"/>
    </source>
</evidence>
<dbReference type="GO" id="GO:0016491">
    <property type="term" value="F:oxidoreductase activity"/>
    <property type="evidence" value="ECO:0007669"/>
    <property type="project" value="UniProtKB-KW"/>
</dbReference>
<dbReference type="PRINTS" id="PR00081">
    <property type="entry name" value="GDHRDH"/>
</dbReference>
<organism evidence="4 5">
    <name type="scientific">Roseibium aestuarii</name>
    <dbReference type="NCBI Taxonomy" id="2600299"/>
    <lineage>
        <taxon>Bacteria</taxon>
        <taxon>Pseudomonadati</taxon>
        <taxon>Pseudomonadota</taxon>
        <taxon>Alphaproteobacteria</taxon>
        <taxon>Hyphomicrobiales</taxon>
        <taxon>Stappiaceae</taxon>
        <taxon>Roseibium</taxon>
    </lineage>
</organism>
<gene>
    <name evidence="4" type="ORF">ACFSC7_03265</name>
</gene>
<protein>
    <submittedName>
        <fullName evidence="4">SDR family NAD(P)-dependent oxidoreductase</fullName>
        <ecNumber evidence="4">1.1.1.-</ecNumber>
    </submittedName>
</protein>
<dbReference type="PANTHER" id="PTHR44196">
    <property type="entry name" value="DEHYDROGENASE/REDUCTASE SDR FAMILY MEMBER 7B"/>
    <property type="match status" value="1"/>
</dbReference>
<dbReference type="PANTHER" id="PTHR44196:SF4">
    <property type="entry name" value="SHORT CHAIN DEHYDROGENASE"/>
    <property type="match status" value="1"/>
</dbReference>
<dbReference type="Proteomes" id="UP001597327">
    <property type="component" value="Unassembled WGS sequence"/>
</dbReference>
<dbReference type="CDD" id="cd05233">
    <property type="entry name" value="SDR_c"/>
    <property type="match status" value="1"/>
</dbReference>
<dbReference type="InterPro" id="IPR036291">
    <property type="entry name" value="NAD(P)-bd_dom_sf"/>
</dbReference>
<dbReference type="InterPro" id="IPR057326">
    <property type="entry name" value="KR_dom"/>
</dbReference>
<dbReference type="InterPro" id="IPR002347">
    <property type="entry name" value="SDR_fam"/>
</dbReference>
<evidence type="ECO:0000313" key="5">
    <source>
        <dbReference type="Proteomes" id="UP001597327"/>
    </source>
</evidence>
<dbReference type="SUPFAM" id="SSF51735">
    <property type="entry name" value="NAD(P)-binding Rossmann-fold domains"/>
    <property type="match status" value="1"/>
</dbReference>
<dbReference type="Pfam" id="PF00106">
    <property type="entry name" value="adh_short"/>
    <property type="match status" value="1"/>
</dbReference>
<dbReference type="Gene3D" id="3.40.50.720">
    <property type="entry name" value="NAD(P)-binding Rossmann-like Domain"/>
    <property type="match status" value="1"/>
</dbReference>
<keyword evidence="2 4" id="KW-0560">Oxidoreductase</keyword>
<dbReference type="EMBL" id="JBHUFA010000001">
    <property type="protein sequence ID" value="MFD1694521.1"/>
    <property type="molecule type" value="Genomic_DNA"/>
</dbReference>